<evidence type="ECO:0008006" key="4">
    <source>
        <dbReference type="Google" id="ProtNLM"/>
    </source>
</evidence>
<gene>
    <name evidence="2" type="ORF">PSYICH_LOCUS149</name>
</gene>
<evidence type="ECO:0000313" key="2">
    <source>
        <dbReference type="EMBL" id="CAH1099513.1"/>
    </source>
</evidence>
<evidence type="ECO:0000313" key="3">
    <source>
        <dbReference type="Proteomes" id="UP001153636"/>
    </source>
</evidence>
<dbReference type="OrthoDB" id="9984940at2759"/>
<protein>
    <recommendedName>
        <fullName evidence="4">F-box domain-containing protein</fullName>
    </recommendedName>
</protein>
<keyword evidence="3" id="KW-1185">Reference proteome</keyword>
<dbReference type="AlphaFoldDB" id="A0A9P0G4D1"/>
<feature type="region of interest" description="Disordered" evidence="1">
    <location>
        <begin position="453"/>
        <end position="491"/>
    </location>
</feature>
<feature type="compositionally biased region" description="Basic residues" evidence="1">
    <location>
        <begin position="481"/>
        <end position="491"/>
    </location>
</feature>
<accession>A0A9P0G4D1</accession>
<organism evidence="2 3">
    <name type="scientific">Psylliodes chrysocephalus</name>
    <dbReference type="NCBI Taxonomy" id="3402493"/>
    <lineage>
        <taxon>Eukaryota</taxon>
        <taxon>Metazoa</taxon>
        <taxon>Ecdysozoa</taxon>
        <taxon>Arthropoda</taxon>
        <taxon>Hexapoda</taxon>
        <taxon>Insecta</taxon>
        <taxon>Pterygota</taxon>
        <taxon>Neoptera</taxon>
        <taxon>Endopterygota</taxon>
        <taxon>Coleoptera</taxon>
        <taxon>Polyphaga</taxon>
        <taxon>Cucujiformia</taxon>
        <taxon>Chrysomeloidea</taxon>
        <taxon>Chrysomelidae</taxon>
        <taxon>Galerucinae</taxon>
        <taxon>Alticini</taxon>
        <taxon>Psylliodes</taxon>
    </lineage>
</organism>
<reference evidence="2" key="1">
    <citation type="submission" date="2022-01" db="EMBL/GenBank/DDBJ databases">
        <authorList>
            <person name="King R."/>
        </authorList>
    </citation>
    <scope>NUCLEOTIDE SEQUENCE</scope>
</reference>
<evidence type="ECO:0000256" key="1">
    <source>
        <dbReference type="SAM" id="MobiDB-lite"/>
    </source>
</evidence>
<dbReference type="Proteomes" id="UP001153636">
    <property type="component" value="Chromosome 1"/>
</dbReference>
<dbReference type="EMBL" id="OV651813">
    <property type="protein sequence ID" value="CAH1099513.1"/>
    <property type="molecule type" value="Genomic_DNA"/>
</dbReference>
<name>A0A9P0G4D1_9CUCU</name>
<proteinExistence type="predicted"/>
<dbReference type="Gene3D" id="2.20.25.20">
    <property type="match status" value="1"/>
</dbReference>
<sequence length="491" mass="55906">MNDTPKTTVDSGYFETSISSPTLQNDNNTPLFGTCRKRKASCIEKCPRNLSGVLDYYSPQFSSTLNESLMNHLEQIHLENDQEKVPSIDTRTSTTQLKTIENKNRRSCSVPNTPEQQVKCARDSISKRPNTNSFVKNFSQFGIQSQSPLNKEVYSILYPELPSLEPIKKPATPLKVEKGCSQAKKRLFYQPRLSPLRQILSNSIIMNKILKQLSNGDLYRLAKVSIRFREAILNDFESCSRFLEYTQFYKNHKENYKITPPNSPEKDDEMDIEGNLDSKNFTYFYQFATSLNKNQSLMKCPICQKPSIVENDIAQCQDINRCGYIFCKKCNSFSHNPKEFKDKCNNAHLMNNTKSRNFFGDLSNSTMTSDYGTGNSSSFFSSSLNLNSSCKYDSSANFSECEVSTPKQKVKRDLSKSFMLPSEVRIFSSNKRIGTPQARKQPRRTSLVPVVPQTPTKTSITDLMEPSSPPKIKLPSVCSKQSKRNLKRLTQ</sequence>